<dbReference type="GO" id="GO:0015220">
    <property type="term" value="F:choline transmembrane transporter activity"/>
    <property type="evidence" value="ECO:0007669"/>
    <property type="project" value="TreeGrafter"/>
</dbReference>
<keyword evidence="12" id="KW-1185">Reference proteome</keyword>
<feature type="transmembrane region" description="Helical" evidence="10">
    <location>
        <begin position="84"/>
        <end position="104"/>
    </location>
</feature>
<evidence type="ECO:0000256" key="9">
    <source>
        <dbReference type="RuleBase" id="RU003942"/>
    </source>
</evidence>
<keyword evidence="3" id="KW-0813">Transport</keyword>
<evidence type="ECO:0000313" key="12">
    <source>
        <dbReference type="Proteomes" id="UP000427071"/>
    </source>
</evidence>
<dbReference type="PANTHER" id="PTHR30561:SF1">
    <property type="entry name" value="MULTIDRUG TRANSPORTER EMRE"/>
    <property type="match status" value="1"/>
</dbReference>
<proteinExistence type="inferred from homology"/>
<name>A0A6B8V9J9_9CORY</name>
<dbReference type="Gene3D" id="1.10.3730.20">
    <property type="match status" value="1"/>
</dbReference>
<dbReference type="InterPro" id="IPR045324">
    <property type="entry name" value="Small_multidrug_res"/>
</dbReference>
<reference evidence="12" key="1">
    <citation type="submission" date="2019-11" db="EMBL/GenBank/DDBJ databases">
        <title>Complete genome sequence of Corynebacterium kalinowskii 1959, a novel Corynebacterium species isolated from soil of a small paddock in Vilsendorf, Germany.</title>
        <authorList>
            <person name="Schaffert L."/>
            <person name="Ruwe M."/>
            <person name="Milse J."/>
            <person name="Hanuschka K."/>
            <person name="Ortseifen V."/>
            <person name="Droste J."/>
            <person name="Brandt D."/>
            <person name="Schlueter L."/>
            <person name="Kutter Y."/>
            <person name="Vinke S."/>
            <person name="Viehoefer P."/>
            <person name="Jacob L."/>
            <person name="Luebke N.-C."/>
            <person name="Schulte-Berndt E."/>
            <person name="Hain C."/>
            <person name="Linder M."/>
            <person name="Schmidt P."/>
            <person name="Wollenschlaeger L."/>
            <person name="Luttermann T."/>
            <person name="Thieme E."/>
            <person name="Hassa J."/>
            <person name="Haak M."/>
            <person name="Wittchen M."/>
            <person name="Mentz A."/>
            <person name="Persicke M."/>
            <person name="Busche T."/>
            <person name="Ruckert C."/>
        </authorList>
    </citation>
    <scope>NUCLEOTIDE SEQUENCE [LARGE SCALE GENOMIC DNA]</scope>
    <source>
        <strain evidence="12">1959</strain>
    </source>
</reference>
<feature type="transmembrane region" description="Helical" evidence="10">
    <location>
        <begin position="29"/>
        <end position="45"/>
    </location>
</feature>
<keyword evidence="4" id="KW-1003">Cell membrane</keyword>
<evidence type="ECO:0000256" key="6">
    <source>
        <dbReference type="ARBA" id="ARBA00022989"/>
    </source>
</evidence>
<dbReference type="Proteomes" id="UP000427071">
    <property type="component" value="Chromosome"/>
</dbReference>
<evidence type="ECO:0000313" key="11">
    <source>
        <dbReference type="EMBL" id="QGU01053.1"/>
    </source>
</evidence>
<dbReference type="Pfam" id="PF00893">
    <property type="entry name" value="Multi_Drug_Res"/>
    <property type="match status" value="1"/>
</dbReference>
<keyword evidence="7 10" id="KW-0472">Membrane</keyword>
<evidence type="ECO:0000256" key="1">
    <source>
        <dbReference type="ARBA" id="ARBA00004651"/>
    </source>
</evidence>
<sequence length="105" mass="10814">MHPWIPLSGAIACEVVATLSLEPALSNRYLLVIVAAGYVGAFFFLSRTLKAGMGLGVAYGLWSAIGVALTAILATVLFHDPLSLLSAIGLTLIVGGVYLVQAGAK</sequence>
<dbReference type="EMBL" id="CP046452">
    <property type="protein sequence ID" value="QGU01053.1"/>
    <property type="molecule type" value="Genomic_DNA"/>
</dbReference>
<dbReference type="InterPro" id="IPR000390">
    <property type="entry name" value="Small_drug/metabolite_transptr"/>
</dbReference>
<keyword evidence="6 10" id="KW-1133">Transmembrane helix</keyword>
<evidence type="ECO:0000256" key="8">
    <source>
        <dbReference type="ARBA" id="ARBA00023251"/>
    </source>
</evidence>
<dbReference type="PANTHER" id="PTHR30561">
    <property type="entry name" value="SMR FAMILY PROTON-DEPENDENT DRUG EFFLUX TRANSPORTER SUGE"/>
    <property type="match status" value="1"/>
</dbReference>
<dbReference type="GO" id="GO:0031460">
    <property type="term" value="P:glycine betaine transport"/>
    <property type="evidence" value="ECO:0007669"/>
    <property type="project" value="TreeGrafter"/>
</dbReference>
<evidence type="ECO:0000256" key="10">
    <source>
        <dbReference type="SAM" id="Phobius"/>
    </source>
</evidence>
<dbReference type="AlphaFoldDB" id="A0A6B8V9J9"/>
<keyword evidence="5 9" id="KW-0812">Transmembrane</keyword>
<protein>
    <submittedName>
        <fullName evidence="11">Spermidine export protein MdtJ</fullName>
    </submittedName>
</protein>
<dbReference type="GO" id="GO:0005886">
    <property type="term" value="C:plasma membrane"/>
    <property type="evidence" value="ECO:0007669"/>
    <property type="project" value="UniProtKB-SubCell"/>
</dbReference>
<gene>
    <name evidence="11" type="primary">mdtJ</name>
    <name evidence="11" type="ORF">CKALI_00760</name>
</gene>
<dbReference type="GO" id="GO:0046677">
    <property type="term" value="P:response to antibiotic"/>
    <property type="evidence" value="ECO:0007669"/>
    <property type="project" value="UniProtKB-KW"/>
</dbReference>
<dbReference type="GO" id="GO:0015297">
    <property type="term" value="F:antiporter activity"/>
    <property type="evidence" value="ECO:0007669"/>
    <property type="project" value="TreeGrafter"/>
</dbReference>
<evidence type="ECO:0000256" key="3">
    <source>
        <dbReference type="ARBA" id="ARBA00022448"/>
    </source>
</evidence>
<accession>A0A6B8V9J9</accession>
<keyword evidence="8" id="KW-0046">Antibiotic resistance</keyword>
<dbReference type="SUPFAM" id="SSF103481">
    <property type="entry name" value="Multidrug resistance efflux transporter EmrE"/>
    <property type="match status" value="1"/>
</dbReference>
<comment type="similarity">
    <text evidence="2">Belongs to the drug/metabolite transporter (DMT) superfamily. Small multidrug resistance (SMR) (TC 2.A.7.1) family. Mmr subfamily.</text>
</comment>
<evidence type="ECO:0000256" key="4">
    <source>
        <dbReference type="ARBA" id="ARBA00022475"/>
    </source>
</evidence>
<dbReference type="InterPro" id="IPR037185">
    <property type="entry name" value="EmrE-like"/>
</dbReference>
<evidence type="ECO:0000256" key="7">
    <source>
        <dbReference type="ARBA" id="ARBA00023136"/>
    </source>
</evidence>
<dbReference type="KEGG" id="ckw:CKALI_00760"/>
<comment type="subcellular location">
    <subcellularLocation>
        <location evidence="1 9">Cell membrane</location>
        <topology evidence="1 9">Multi-pass membrane protein</topology>
    </subcellularLocation>
</comment>
<evidence type="ECO:0000256" key="2">
    <source>
        <dbReference type="ARBA" id="ARBA00007822"/>
    </source>
</evidence>
<organism evidence="11 12">
    <name type="scientific">Corynebacterium kalinowskii</name>
    <dbReference type="NCBI Taxonomy" id="2675216"/>
    <lineage>
        <taxon>Bacteria</taxon>
        <taxon>Bacillati</taxon>
        <taxon>Actinomycetota</taxon>
        <taxon>Actinomycetes</taxon>
        <taxon>Mycobacteriales</taxon>
        <taxon>Corynebacteriaceae</taxon>
        <taxon>Corynebacterium</taxon>
    </lineage>
</organism>
<dbReference type="RefSeq" id="WP_156191490.1">
    <property type="nucleotide sequence ID" value="NZ_CP046452.1"/>
</dbReference>
<evidence type="ECO:0000256" key="5">
    <source>
        <dbReference type="ARBA" id="ARBA00022692"/>
    </source>
</evidence>
<dbReference type="GO" id="GO:0015199">
    <property type="term" value="F:amino-acid betaine transmembrane transporter activity"/>
    <property type="evidence" value="ECO:0007669"/>
    <property type="project" value="TreeGrafter"/>
</dbReference>
<feature type="transmembrane region" description="Helical" evidence="10">
    <location>
        <begin position="57"/>
        <end position="78"/>
    </location>
</feature>